<keyword evidence="3" id="KW-0964">Secreted</keyword>
<keyword evidence="8" id="KW-0812">Transmembrane</keyword>
<dbReference type="Pfam" id="PF07722">
    <property type="entry name" value="Peptidase_C26"/>
    <property type="match status" value="1"/>
</dbReference>
<keyword evidence="10" id="KW-1185">Reference proteome</keyword>
<feature type="active site" description="Proton donor" evidence="6">
    <location>
        <position position="246"/>
    </location>
</feature>
<dbReference type="GeneTree" id="ENSGT00490000043388"/>
<comment type="similarity">
    <text evidence="2">Belongs to the peptidase C26 family.</text>
</comment>
<organism evidence="9 10">
    <name type="scientific">Gadus morhua</name>
    <name type="common">Atlantic cod</name>
    <dbReference type="NCBI Taxonomy" id="8049"/>
    <lineage>
        <taxon>Eukaryota</taxon>
        <taxon>Metazoa</taxon>
        <taxon>Chordata</taxon>
        <taxon>Craniata</taxon>
        <taxon>Vertebrata</taxon>
        <taxon>Euteleostomi</taxon>
        <taxon>Actinopterygii</taxon>
        <taxon>Neopterygii</taxon>
        <taxon>Teleostei</taxon>
        <taxon>Neoteleostei</taxon>
        <taxon>Acanthomorphata</taxon>
        <taxon>Zeiogadaria</taxon>
        <taxon>Gadariae</taxon>
        <taxon>Gadiformes</taxon>
        <taxon>Gadoidei</taxon>
        <taxon>Gadidae</taxon>
        <taxon>Gadus</taxon>
    </lineage>
</organism>
<comment type="subcellular location">
    <subcellularLocation>
        <location evidence="1">Secreted</location>
        <location evidence="1">Extracellular space</location>
    </subcellularLocation>
</comment>
<dbReference type="InterPro" id="IPR029062">
    <property type="entry name" value="Class_I_gatase-like"/>
</dbReference>
<keyword evidence="4" id="KW-0732">Signal</keyword>
<dbReference type="GO" id="GO:0034722">
    <property type="term" value="F:gamma-glutamyl-peptidase activity"/>
    <property type="evidence" value="ECO:0007669"/>
    <property type="project" value="UniProtKB-UniRule"/>
</dbReference>
<reference evidence="9" key="1">
    <citation type="submission" date="2025-08" db="UniProtKB">
        <authorList>
            <consortium name="Ensembl"/>
        </authorList>
    </citation>
    <scope>IDENTIFICATION</scope>
</reference>
<keyword evidence="5 7" id="KW-0378">Hydrolase</keyword>
<dbReference type="GO" id="GO:0005773">
    <property type="term" value="C:vacuole"/>
    <property type="evidence" value="ECO:0007669"/>
    <property type="project" value="TreeGrafter"/>
</dbReference>
<protein>
    <recommendedName>
        <fullName evidence="7">folate gamma-glutamyl hydrolase</fullName>
        <ecNumber evidence="7">3.4.19.9</ecNumber>
    </recommendedName>
</protein>
<feature type="transmembrane region" description="Helical" evidence="8">
    <location>
        <begin position="21"/>
        <end position="42"/>
    </location>
</feature>
<name>A0A8C5C6E7_GADMO</name>
<reference evidence="9" key="2">
    <citation type="submission" date="2025-09" db="UniProtKB">
        <authorList>
            <consortium name="Ensembl"/>
        </authorList>
    </citation>
    <scope>IDENTIFICATION</scope>
</reference>
<gene>
    <name evidence="9" type="primary">LOC115537226</name>
</gene>
<proteinExistence type="inferred from homology"/>
<evidence type="ECO:0000256" key="4">
    <source>
        <dbReference type="ARBA" id="ARBA00022729"/>
    </source>
</evidence>
<dbReference type="PROSITE" id="PS51275">
    <property type="entry name" value="PEPTIDASE_C26_GGH"/>
    <property type="match status" value="1"/>
</dbReference>
<evidence type="ECO:0000256" key="6">
    <source>
        <dbReference type="PIRSR" id="PIRSR615527-1"/>
    </source>
</evidence>
<comment type="catalytic activity">
    <reaction evidence="7">
        <text>(6S)-5,6,7,8-tetrahydrofolyl-(gamma-L-Glu)(n) + (n-1) H2O = (6S)-5,6,7,8-tetrahydrofolate + (n-1) L-glutamate</text>
        <dbReference type="Rhea" id="RHEA:56784"/>
        <dbReference type="Rhea" id="RHEA-COMP:14738"/>
        <dbReference type="ChEBI" id="CHEBI:15377"/>
        <dbReference type="ChEBI" id="CHEBI:29985"/>
        <dbReference type="ChEBI" id="CHEBI:57453"/>
        <dbReference type="ChEBI" id="CHEBI:141005"/>
        <dbReference type="EC" id="3.4.19.9"/>
    </reaction>
</comment>
<evidence type="ECO:0000256" key="1">
    <source>
        <dbReference type="ARBA" id="ARBA00004239"/>
    </source>
</evidence>
<dbReference type="FunFam" id="3.40.50.880:FF:000024">
    <property type="entry name" value="Folate gamma-glutamyl hydrolase"/>
    <property type="match status" value="1"/>
</dbReference>
<evidence type="ECO:0000256" key="5">
    <source>
        <dbReference type="ARBA" id="ARBA00022801"/>
    </source>
</evidence>
<accession>A0A8C5C6E7</accession>
<dbReference type="EC" id="3.4.19.9" evidence="7"/>
<evidence type="ECO:0000256" key="7">
    <source>
        <dbReference type="PROSITE-ProRule" id="PRU00607"/>
    </source>
</evidence>
<evidence type="ECO:0000313" key="10">
    <source>
        <dbReference type="Proteomes" id="UP000694546"/>
    </source>
</evidence>
<dbReference type="InterPro" id="IPR011697">
    <property type="entry name" value="Peptidase_C26"/>
</dbReference>
<keyword evidence="8" id="KW-1133">Transmembrane helix</keyword>
<dbReference type="AlphaFoldDB" id="A0A8C5C6E7"/>
<keyword evidence="8" id="KW-0472">Membrane</keyword>
<evidence type="ECO:0000256" key="2">
    <source>
        <dbReference type="ARBA" id="ARBA00011083"/>
    </source>
</evidence>
<dbReference type="PROSITE" id="PS51273">
    <property type="entry name" value="GATASE_TYPE_1"/>
    <property type="match status" value="1"/>
</dbReference>
<dbReference type="PANTHER" id="PTHR11315:SF20">
    <property type="entry name" value="GAMMA-GLUTAMYL HYDROLASE"/>
    <property type="match status" value="1"/>
</dbReference>
<sequence length="317" mass="35346">MMDVVKGLRGTIAHVVAKPNMSVLFLCVTVDIFVLLFCVTVGSVSGLSFKRNDAPVIGILSQESYSPPPNVTSYIAASYVKYLESAGARVVPVSILFPGGGAHLITSGYARAAKIFYQLTIEANSRGDYFPVWGTCLGLEELTFLTSGKLLLSSTNTNGVALPLVFTNESRVSKLFSGFPPDLLTALASEALTENSHRLSLATETFRNNPELSKFYRVLSTNSDEKTEFVSTMEAYDYPIYATQWHPEKNAFEWTRDYIPHSPNAIKTTFFMADFFVNEAKKNFHKFSSEEEERDALIYNYTPLYTNGSAFEQVYYF</sequence>
<dbReference type="PANTHER" id="PTHR11315">
    <property type="entry name" value="PROTEASE FAMILY C26 GAMMA-GLUTAMYL HYDROLASE"/>
    <property type="match status" value="1"/>
</dbReference>
<dbReference type="GO" id="GO:0046900">
    <property type="term" value="P:tetrahydrofolylpolyglutamate metabolic process"/>
    <property type="evidence" value="ECO:0007669"/>
    <property type="project" value="TreeGrafter"/>
</dbReference>
<evidence type="ECO:0000313" key="9">
    <source>
        <dbReference type="Ensembl" id="ENSGMOP00000057361.1"/>
    </source>
</evidence>
<dbReference type="SUPFAM" id="SSF52317">
    <property type="entry name" value="Class I glutamine amidotransferase-like"/>
    <property type="match status" value="1"/>
</dbReference>
<dbReference type="Proteomes" id="UP000694546">
    <property type="component" value="Chromosome 23"/>
</dbReference>
<dbReference type="InterPro" id="IPR015527">
    <property type="entry name" value="Pept_C26_g-glut_hydrolase"/>
</dbReference>
<feature type="active site" description="Nucleophile" evidence="6 7">
    <location>
        <position position="136"/>
    </location>
</feature>
<dbReference type="Ensembl" id="ENSGMOT00000076135.1">
    <property type="protein sequence ID" value="ENSGMOP00000057361.1"/>
    <property type="gene ID" value="ENSGMOG00000014326.2"/>
</dbReference>
<feature type="active site" evidence="7">
    <location>
        <position position="246"/>
    </location>
</feature>
<evidence type="ECO:0000256" key="3">
    <source>
        <dbReference type="ARBA" id="ARBA00022525"/>
    </source>
</evidence>
<dbReference type="GO" id="GO:0005576">
    <property type="term" value="C:extracellular region"/>
    <property type="evidence" value="ECO:0007669"/>
    <property type="project" value="UniProtKB-SubCell"/>
</dbReference>
<evidence type="ECO:0000256" key="8">
    <source>
        <dbReference type="SAM" id="Phobius"/>
    </source>
</evidence>
<dbReference type="Gene3D" id="3.40.50.880">
    <property type="match status" value="1"/>
</dbReference>